<dbReference type="SUPFAM" id="SSF56655">
    <property type="entry name" value="Carbohydrate phosphatase"/>
    <property type="match status" value="1"/>
</dbReference>
<gene>
    <name evidence="6" type="ORF">S01H1_57139</name>
</gene>
<dbReference type="Gene3D" id="3.30.540.10">
    <property type="entry name" value="Fructose-1,6-Bisphosphatase, subunit A, domain 1"/>
    <property type="match status" value="1"/>
</dbReference>
<evidence type="ECO:0000256" key="3">
    <source>
        <dbReference type="ARBA" id="ARBA00022723"/>
    </source>
</evidence>
<dbReference type="Pfam" id="PF00459">
    <property type="entry name" value="Inositol_P"/>
    <property type="match status" value="1"/>
</dbReference>
<dbReference type="InterPro" id="IPR020583">
    <property type="entry name" value="Inositol_monoP_metal-BS"/>
</dbReference>
<evidence type="ECO:0008006" key="7">
    <source>
        <dbReference type="Google" id="ProtNLM"/>
    </source>
</evidence>
<keyword evidence="3" id="KW-0479">Metal-binding</keyword>
<dbReference type="PROSITE" id="PS00629">
    <property type="entry name" value="IMP_1"/>
    <property type="match status" value="1"/>
</dbReference>
<feature type="non-terminal residue" evidence="6">
    <location>
        <position position="243"/>
    </location>
</feature>
<comment type="cofactor">
    <cofactor evidence="1">
        <name>Mg(2+)</name>
        <dbReference type="ChEBI" id="CHEBI:18420"/>
    </cofactor>
</comment>
<dbReference type="InterPro" id="IPR051090">
    <property type="entry name" value="Inositol_monoP_superfamily"/>
</dbReference>
<dbReference type="PRINTS" id="PR00377">
    <property type="entry name" value="IMPHPHTASES"/>
</dbReference>
<dbReference type="GO" id="GO:0000105">
    <property type="term" value="P:L-histidine biosynthetic process"/>
    <property type="evidence" value="ECO:0007669"/>
    <property type="project" value="TreeGrafter"/>
</dbReference>
<proteinExistence type="inferred from homology"/>
<dbReference type="GO" id="GO:0046872">
    <property type="term" value="F:metal ion binding"/>
    <property type="evidence" value="ECO:0007669"/>
    <property type="project" value="UniProtKB-KW"/>
</dbReference>
<dbReference type="EMBL" id="BARS01037251">
    <property type="protein sequence ID" value="GAG24205.1"/>
    <property type="molecule type" value="Genomic_DNA"/>
</dbReference>
<evidence type="ECO:0000256" key="1">
    <source>
        <dbReference type="ARBA" id="ARBA00001946"/>
    </source>
</evidence>
<dbReference type="PANTHER" id="PTHR43200">
    <property type="entry name" value="PHOSPHATASE"/>
    <property type="match status" value="1"/>
</dbReference>
<dbReference type="Gene3D" id="3.40.190.80">
    <property type="match status" value="1"/>
</dbReference>
<evidence type="ECO:0000256" key="5">
    <source>
        <dbReference type="ARBA" id="ARBA00022842"/>
    </source>
</evidence>
<organism evidence="6">
    <name type="scientific">marine sediment metagenome</name>
    <dbReference type="NCBI Taxonomy" id="412755"/>
    <lineage>
        <taxon>unclassified sequences</taxon>
        <taxon>metagenomes</taxon>
        <taxon>ecological metagenomes</taxon>
    </lineage>
</organism>
<keyword evidence="5" id="KW-0460">Magnesium</keyword>
<protein>
    <recommendedName>
        <fullName evidence="7">Histidinol-phosphatase</fullName>
    </recommendedName>
</protein>
<accession>X0W0Y8</accession>
<dbReference type="AlphaFoldDB" id="X0W0Y8"/>
<keyword evidence="4" id="KW-0378">Hydrolase</keyword>
<evidence type="ECO:0000313" key="6">
    <source>
        <dbReference type="EMBL" id="GAG24205.1"/>
    </source>
</evidence>
<reference evidence="6" key="1">
    <citation type="journal article" date="2014" name="Front. Microbiol.">
        <title>High frequency of phylogenetically diverse reductive dehalogenase-homologous genes in deep subseafloor sedimentary metagenomes.</title>
        <authorList>
            <person name="Kawai M."/>
            <person name="Futagami T."/>
            <person name="Toyoda A."/>
            <person name="Takaki Y."/>
            <person name="Nishi S."/>
            <person name="Hori S."/>
            <person name="Arai W."/>
            <person name="Tsubouchi T."/>
            <person name="Morono Y."/>
            <person name="Uchiyama I."/>
            <person name="Ito T."/>
            <person name="Fujiyama A."/>
            <person name="Inagaki F."/>
            <person name="Takami H."/>
        </authorList>
    </citation>
    <scope>NUCLEOTIDE SEQUENCE</scope>
    <source>
        <strain evidence="6">Expedition CK06-06</strain>
    </source>
</reference>
<dbReference type="GO" id="GO:0016791">
    <property type="term" value="F:phosphatase activity"/>
    <property type="evidence" value="ECO:0007669"/>
    <property type="project" value="UniProtKB-ARBA"/>
</dbReference>
<evidence type="ECO:0000256" key="4">
    <source>
        <dbReference type="ARBA" id="ARBA00022801"/>
    </source>
</evidence>
<sequence>MNPPQPIADRLELARTIAREAGRLTLDFFGKADLAVERKLDDSPVTAADRGAEALLRERIEAAFPDDAILGEELGERPGTSPYRWVLDPIDGTKSFITGVPLYTTLVGLLERTPEGERSVAGVIYAPAIDERLYAATGGGAWHQIGSAPATAAAVSSVDKLSDAVFLTSEVRSFTSDRSPDALGVYLELQNGARLSRTWGDAYGYMLVATGRAEVMVDPVLCLWDTAALQPILEEAGGTFTDW</sequence>
<name>X0W0Y8_9ZZZZ</name>
<evidence type="ECO:0000256" key="2">
    <source>
        <dbReference type="ARBA" id="ARBA00009759"/>
    </source>
</evidence>
<dbReference type="PANTHER" id="PTHR43200:SF6">
    <property type="entry name" value="3'(2'),5'-BISPHOSPHATE NUCLEOTIDASE"/>
    <property type="match status" value="1"/>
</dbReference>
<dbReference type="InterPro" id="IPR000760">
    <property type="entry name" value="Inositol_monophosphatase-like"/>
</dbReference>
<dbReference type="FunFam" id="3.30.540.10:FF:000003">
    <property type="entry name" value="Inositol-1-monophosphatase"/>
    <property type="match status" value="1"/>
</dbReference>
<comment type="similarity">
    <text evidence="2">Belongs to the inositol monophosphatase superfamily.</text>
</comment>
<comment type="caution">
    <text evidence="6">The sequence shown here is derived from an EMBL/GenBank/DDBJ whole genome shotgun (WGS) entry which is preliminary data.</text>
</comment>